<dbReference type="PANTHER" id="PTHR24240">
    <property type="entry name" value="OPSIN"/>
    <property type="match status" value="1"/>
</dbReference>
<reference evidence="10" key="1">
    <citation type="journal article" date="2018" name="Sci. Rep.">
        <title>The role of transposable elements in functional evolution of amphioxus genome: the case of opsin gene family.</title>
        <authorList>
            <person name="Pantzartzi C.N."/>
            <person name="Pergner J."/>
            <person name="Kozmik Z."/>
        </authorList>
    </citation>
    <scope>NUCLEOTIDE SEQUENCE</scope>
</reference>
<dbReference type="Gene3D" id="1.20.1070.10">
    <property type="entry name" value="Rhodopsin 7-helix transmembrane proteins"/>
    <property type="match status" value="1"/>
</dbReference>
<keyword evidence="5 8" id="KW-0472">Membrane</keyword>
<dbReference type="GO" id="GO:0016020">
    <property type="term" value="C:membrane"/>
    <property type="evidence" value="ECO:0007669"/>
    <property type="project" value="UniProtKB-SubCell"/>
</dbReference>
<name>A0A455ZAL5_BRAFL</name>
<feature type="transmembrane region" description="Helical" evidence="8">
    <location>
        <begin position="106"/>
        <end position="123"/>
    </location>
</feature>
<dbReference type="PROSITE" id="PS50262">
    <property type="entry name" value="G_PROTEIN_RECEP_F1_2"/>
    <property type="match status" value="1"/>
</dbReference>
<dbReference type="PRINTS" id="PR00237">
    <property type="entry name" value="GPCRRHODOPSN"/>
</dbReference>
<feature type="domain" description="G-protein coupled receptors family 1 profile" evidence="9">
    <location>
        <begin position="45"/>
        <end position="297"/>
    </location>
</feature>
<evidence type="ECO:0000256" key="1">
    <source>
        <dbReference type="ARBA" id="ARBA00004141"/>
    </source>
</evidence>
<dbReference type="Pfam" id="PF00001">
    <property type="entry name" value="7tm_1"/>
    <property type="match status" value="1"/>
</dbReference>
<evidence type="ECO:0000256" key="6">
    <source>
        <dbReference type="ARBA" id="ARBA00023170"/>
    </source>
</evidence>
<feature type="transmembrane region" description="Helical" evidence="8">
    <location>
        <begin position="65"/>
        <end position="86"/>
    </location>
</feature>
<evidence type="ECO:0000313" key="10">
    <source>
        <dbReference type="EMBL" id="DAC74062.1"/>
    </source>
</evidence>
<feature type="transmembrane region" description="Helical" evidence="8">
    <location>
        <begin position="143"/>
        <end position="164"/>
    </location>
</feature>
<feature type="transmembrane region" description="Helical" evidence="8">
    <location>
        <begin position="29"/>
        <end position="53"/>
    </location>
</feature>
<comment type="subcellular location">
    <subcellularLocation>
        <location evidence="1">Membrane</location>
        <topology evidence="1">Multi-pass membrane protein</topology>
    </subcellularLocation>
</comment>
<evidence type="ECO:0000256" key="8">
    <source>
        <dbReference type="SAM" id="Phobius"/>
    </source>
</evidence>
<keyword evidence="3 8" id="KW-1133">Transmembrane helix</keyword>
<dbReference type="InterPro" id="IPR017452">
    <property type="entry name" value="GPCR_Rhodpsn_7TM"/>
</dbReference>
<keyword evidence="6" id="KW-0675">Receptor</keyword>
<proteinExistence type="evidence at transcript level"/>
<dbReference type="FunFam" id="1.20.1070.10:FF:001207">
    <property type="entry name" value="Zgc:85942 protein"/>
    <property type="match status" value="1"/>
</dbReference>
<evidence type="ECO:0000256" key="7">
    <source>
        <dbReference type="ARBA" id="ARBA00023224"/>
    </source>
</evidence>
<protein>
    <submittedName>
        <fullName evidence="10">Amphiop6</fullName>
    </submittedName>
</protein>
<feature type="transmembrane region" description="Helical" evidence="8">
    <location>
        <begin position="191"/>
        <end position="213"/>
    </location>
</feature>
<keyword evidence="2 8" id="KW-0812">Transmembrane</keyword>
<accession>A0A455ZAL5</accession>
<sequence length="403" mass="44404">MSPNLTNTSLLPNRTDRPELTPADVTMQLVFGSMMLVFGLIGVVGNAVALYAFCRSRSLRRPKNYLIANLCLTDMVICLVYCPIIVTRSLSHGLQTKESCIREGYGKGLGSIVSICSLAGIAWKRYLNHTNPIKSLSILTHRALLGAVSAVWEYAFLLVFPPLVGWGRFVSEESKISCTFDYMSTDDATRAHVIFLVIGAFGLPFAVIAYCYIRSFAAVRKCTKERKQMSPLAKSDSRSEVKAAVNAFVITTSFCLCWCPYAVVATMGVSGFTVHSHAVFIAALLAKLCVLFNPVAYVLSIPSFRKALFSSSNDRTKYQTAFTFEGLVKSPLMARKREFKSLDGYRSSIVNSNIESIELAVPYSASRESCLLSRAATERLAGRSPSLTDIVGEFGLHHRETWV</sequence>
<gene>
    <name evidence="10" type="primary">op19</name>
</gene>
<dbReference type="GO" id="GO:0004930">
    <property type="term" value="F:G protein-coupled receptor activity"/>
    <property type="evidence" value="ECO:0007669"/>
    <property type="project" value="UniProtKB-KW"/>
</dbReference>
<evidence type="ECO:0000259" key="9">
    <source>
        <dbReference type="PROSITE" id="PS50262"/>
    </source>
</evidence>
<feature type="transmembrane region" description="Helical" evidence="8">
    <location>
        <begin position="243"/>
        <end position="264"/>
    </location>
</feature>
<keyword evidence="7" id="KW-0807">Transducer</keyword>
<keyword evidence="4" id="KW-0297">G-protein coupled receptor</keyword>
<evidence type="ECO:0000256" key="2">
    <source>
        <dbReference type="ARBA" id="ARBA00022692"/>
    </source>
</evidence>
<dbReference type="AlphaFoldDB" id="A0A455ZAL5"/>
<dbReference type="InterPro" id="IPR050125">
    <property type="entry name" value="GPCR_opsins"/>
</dbReference>
<evidence type="ECO:0000256" key="4">
    <source>
        <dbReference type="ARBA" id="ARBA00023040"/>
    </source>
</evidence>
<feature type="transmembrane region" description="Helical" evidence="8">
    <location>
        <begin position="276"/>
        <end position="299"/>
    </location>
</feature>
<evidence type="ECO:0000256" key="3">
    <source>
        <dbReference type="ARBA" id="ARBA00022989"/>
    </source>
</evidence>
<dbReference type="SUPFAM" id="SSF81321">
    <property type="entry name" value="Family A G protein-coupled receptor-like"/>
    <property type="match status" value="1"/>
</dbReference>
<dbReference type="InterPro" id="IPR000276">
    <property type="entry name" value="GPCR_Rhodpsn"/>
</dbReference>
<organism evidence="10">
    <name type="scientific">Branchiostoma floridae</name>
    <name type="common">Florida lancelet</name>
    <name type="synonym">Amphioxus</name>
    <dbReference type="NCBI Taxonomy" id="7739"/>
    <lineage>
        <taxon>Eukaryota</taxon>
        <taxon>Metazoa</taxon>
        <taxon>Chordata</taxon>
        <taxon>Cephalochordata</taxon>
        <taxon>Leptocardii</taxon>
        <taxon>Amphioxiformes</taxon>
        <taxon>Branchiostomatidae</taxon>
        <taxon>Branchiostoma</taxon>
    </lineage>
</organism>
<dbReference type="EMBL" id="BK010265">
    <property type="protein sequence ID" value="DAC74062.1"/>
    <property type="molecule type" value="mRNA"/>
</dbReference>
<evidence type="ECO:0000256" key="5">
    <source>
        <dbReference type="ARBA" id="ARBA00023136"/>
    </source>
</evidence>